<dbReference type="GO" id="GO:0031640">
    <property type="term" value="P:killing of cells of another organism"/>
    <property type="evidence" value="ECO:0007669"/>
    <property type="project" value="UniProtKB-KW"/>
</dbReference>
<dbReference type="CDD" id="cd00033">
    <property type="entry name" value="CCP"/>
    <property type="match status" value="1"/>
</dbReference>
<dbReference type="InterPro" id="IPR048831">
    <property type="entry name" value="C8A_B_C6_EGF-like"/>
</dbReference>
<keyword evidence="29" id="KW-1185">Reference proteome</keyword>
<reference evidence="28" key="3">
    <citation type="submission" date="2025-09" db="UniProtKB">
        <authorList>
            <consortium name="Ensembl"/>
        </authorList>
    </citation>
    <scope>IDENTIFICATION</scope>
</reference>
<comment type="similarity">
    <text evidence="3">Belongs to the complement C6/C7/C8/C9 family.</text>
</comment>
<dbReference type="Pfam" id="PF00090">
    <property type="entry name" value="TSP_1"/>
    <property type="match status" value="2"/>
</dbReference>
<evidence type="ECO:0000256" key="1">
    <source>
        <dbReference type="ARBA" id="ARBA00004276"/>
    </source>
</evidence>
<dbReference type="FunFam" id="2.20.100.10:FF:000001">
    <property type="entry name" value="semaphorin-5A isoform X1"/>
    <property type="match status" value="1"/>
</dbReference>
<dbReference type="SUPFAM" id="SSF82895">
    <property type="entry name" value="TSP-1 type 1 repeat"/>
    <property type="match status" value="2"/>
</dbReference>
<evidence type="ECO:0000256" key="19">
    <source>
        <dbReference type="ARBA" id="ARBA00023180"/>
    </source>
</evidence>
<keyword evidence="12" id="KW-0677">Repeat</keyword>
<dbReference type="GO" id="GO:0005579">
    <property type="term" value="C:membrane attack complex"/>
    <property type="evidence" value="ECO:0007669"/>
    <property type="project" value="UniProtKB-KW"/>
</dbReference>
<dbReference type="InterPro" id="IPR001862">
    <property type="entry name" value="MAC_perforin"/>
</dbReference>
<evidence type="ECO:0000256" key="3">
    <source>
        <dbReference type="ARBA" id="ARBA00009214"/>
    </source>
</evidence>
<dbReference type="SUPFAM" id="SSF57535">
    <property type="entry name" value="Complement control module/SCR domain"/>
    <property type="match status" value="1"/>
</dbReference>
<dbReference type="Gene3D" id="4.10.400.10">
    <property type="entry name" value="Low-density Lipoprotein Receptor"/>
    <property type="match status" value="1"/>
</dbReference>
<keyword evidence="8" id="KW-0399">Innate immunity</keyword>
<keyword evidence="17" id="KW-0472">Membrane</keyword>
<evidence type="ECO:0000256" key="11">
    <source>
        <dbReference type="ARBA" id="ARBA00022729"/>
    </source>
</evidence>
<keyword evidence="6" id="KW-0245">EGF-like domain</keyword>
<dbReference type="InParanoid" id="A0A671V8N2"/>
<dbReference type="PROSITE" id="PS50068">
    <property type="entry name" value="LDLRA_2"/>
    <property type="match status" value="1"/>
</dbReference>
<keyword evidence="11" id="KW-0732">Signal</keyword>
<dbReference type="InterPro" id="IPR040729">
    <property type="entry name" value="Kazal_3"/>
</dbReference>
<evidence type="ECO:0000256" key="8">
    <source>
        <dbReference type="ARBA" id="ARBA00022588"/>
    </source>
</evidence>
<keyword evidence="5" id="KW-0964">Secreted</keyword>
<evidence type="ECO:0000256" key="2">
    <source>
        <dbReference type="ARBA" id="ARBA00004613"/>
    </source>
</evidence>
<dbReference type="SMART" id="SM00192">
    <property type="entry name" value="LDLa"/>
    <property type="match status" value="1"/>
</dbReference>
<evidence type="ECO:0000259" key="26">
    <source>
        <dbReference type="PROSITE" id="PS50923"/>
    </source>
</evidence>
<evidence type="ECO:0000256" key="22">
    <source>
        <dbReference type="ARBA" id="ARBA00093281"/>
    </source>
</evidence>
<evidence type="ECO:0000313" key="29">
    <source>
        <dbReference type="Proteomes" id="UP000472265"/>
    </source>
</evidence>
<dbReference type="Pfam" id="PF21330">
    <property type="entry name" value="Kazal_C7"/>
    <property type="match status" value="1"/>
</dbReference>
<keyword evidence="14" id="KW-0391">Immunity</keyword>
<dbReference type="PROSITE" id="PS00279">
    <property type="entry name" value="MACPF_1"/>
    <property type="match status" value="1"/>
</dbReference>
<dbReference type="PROSITE" id="PS50923">
    <property type="entry name" value="SUSHI"/>
    <property type="match status" value="1"/>
</dbReference>
<feature type="domain" description="MACPF" evidence="27">
    <location>
        <begin position="108"/>
        <end position="438"/>
    </location>
</feature>
<keyword evidence="19" id="KW-0325">Glycoprotein</keyword>
<dbReference type="SMART" id="SM00057">
    <property type="entry name" value="FIMAC"/>
    <property type="match status" value="2"/>
</dbReference>
<comment type="function">
    <text evidence="22">Component of the membrane attack complex (MAC), a multiprotein complex activated by the complement cascade, which inserts into a target cell membrane and forms a pore, leading to target cell membrane rupture and cell lysis. The MAC is initiated by proteolytic cleavage of C5 into complement C5b in response to the classical, alternative, lectin and GZMK complement pathways. The complement pathways consist in a cascade of proteins that leads to phagocytosis and breakdown of pathogens and signaling that strengthens the adaptive immune system. C7 serves as a membrane anchor. During MAC assembly, associates with C5b and C6 to form the C5b-7 complex, a key lipophilic precursor of the MAC complex, which associates with the outer leaflet and reduces the energy for membrane bending.</text>
</comment>
<evidence type="ECO:0000256" key="24">
    <source>
        <dbReference type="PROSITE-ProRule" id="PRU00124"/>
    </source>
</evidence>
<keyword evidence="4" id="KW-1134">Transmembrane beta strand</keyword>
<proteinExistence type="inferred from homology"/>
<evidence type="ECO:0000256" key="5">
    <source>
        <dbReference type="ARBA" id="ARBA00022525"/>
    </source>
</evidence>
<organism evidence="28 29">
    <name type="scientific">Sparus aurata</name>
    <name type="common">Gilthead sea bream</name>
    <dbReference type="NCBI Taxonomy" id="8175"/>
    <lineage>
        <taxon>Eukaryota</taxon>
        <taxon>Metazoa</taxon>
        <taxon>Chordata</taxon>
        <taxon>Craniata</taxon>
        <taxon>Vertebrata</taxon>
        <taxon>Euteleostomi</taxon>
        <taxon>Actinopterygii</taxon>
        <taxon>Neopterygii</taxon>
        <taxon>Teleostei</taxon>
        <taxon>Neoteleostei</taxon>
        <taxon>Acanthomorphata</taxon>
        <taxon>Eupercaria</taxon>
        <taxon>Spariformes</taxon>
        <taxon>Sparidae</taxon>
        <taxon>Sparus</taxon>
    </lineage>
</organism>
<reference evidence="28" key="2">
    <citation type="submission" date="2025-08" db="UniProtKB">
        <authorList>
            <consortium name="Ensembl"/>
        </authorList>
    </citation>
    <scope>IDENTIFICATION</scope>
</reference>
<evidence type="ECO:0000256" key="7">
    <source>
        <dbReference type="ARBA" id="ARBA00022537"/>
    </source>
</evidence>
<dbReference type="GO" id="GO:0044218">
    <property type="term" value="C:other organism cell membrane"/>
    <property type="evidence" value="ECO:0007669"/>
    <property type="project" value="UniProtKB-KW"/>
</dbReference>
<evidence type="ECO:0000256" key="20">
    <source>
        <dbReference type="ARBA" id="ARBA00023298"/>
    </source>
</evidence>
<dbReference type="GO" id="GO:0006958">
    <property type="term" value="P:complement activation, classical pathway"/>
    <property type="evidence" value="ECO:0007669"/>
    <property type="project" value="UniProtKB-KW"/>
</dbReference>
<dbReference type="SMART" id="SM00457">
    <property type="entry name" value="MACPF"/>
    <property type="match status" value="1"/>
</dbReference>
<dbReference type="SUPFAM" id="SSF57424">
    <property type="entry name" value="LDL receptor-like module"/>
    <property type="match status" value="1"/>
</dbReference>
<evidence type="ECO:0000313" key="28">
    <source>
        <dbReference type="Ensembl" id="ENSSAUP00010021255.1"/>
    </source>
</evidence>
<keyword evidence="15" id="KW-0180">Complement pathway</keyword>
<dbReference type="Gene3D" id="3.30.60.30">
    <property type="match status" value="2"/>
</dbReference>
<dbReference type="InterPro" id="IPR002172">
    <property type="entry name" value="LDrepeatLR_classA_rpt"/>
</dbReference>
<dbReference type="PRINTS" id="PR00764">
    <property type="entry name" value="COMPLEMENTC9"/>
</dbReference>
<dbReference type="Pfam" id="PF00057">
    <property type="entry name" value="Ldl_recept_a"/>
    <property type="match status" value="1"/>
</dbReference>
<name>A0A671V8N2_SPAAU</name>
<evidence type="ECO:0000256" key="18">
    <source>
        <dbReference type="ARBA" id="ARBA00023157"/>
    </source>
</evidence>
<dbReference type="InterPro" id="IPR000884">
    <property type="entry name" value="TSP1_rpt"/>
</dbReference>
<evidence type="ECO:0000256" key="21">
    <source>
        <dbReference type="ARBA" id="ARBA00073222"/>
    </source>
</evidence>
<dbReference type="PRINTS" id="PR01705">
    <property type="entry name" value="TSP1REPEAT"/>
</dbReference>
<dbReference type="InterPro" id="IPR048825">
    <property type="entry name" value="C7_KAZAL"/>
</dbReference>
<dbReference type="Ensembl" id="ENSSAUT00010022468.1">
    <property type="protein sequence ID" value="ENSSAUP00010021255.1"/>
    <property type="gene ID" value="ENSSAUG00010009350.1"/>
</dbReference>
<keyword evidence="13" id="KW-0204">Cytolysis</keyword>
<evidence type="ECO:0000259" key="27">
    <source>
        <dbReference type="PROSITE" id="PS51412"/>
    </source>
</evidence>
<evidence type="ECO:0000256" key="17">
    <source>
        <dbReference type="ARBA" id="ARBA00023136"/>
    </source>
</evidence>
<dbReference type="CDD" id="cd00112">
    <property type="entry name" value="LDLa"/>
    <property type="match status" value="1"/>
</dbReference>
<feature type="domain" description="Sushi" evidence="26">
    <location>
        <begin position="551"/>
        <end position="610"/>
    </location>
</feature>
<evidence type="ECO:0000256" key="25">
    <source>
        <dbReference type="PROSITE-ProRule" id="PRU00302"/>
    </source>
</evidence>
<keyword evidence="20" id="KW-1053">Target membrane</keyword>
<dbReference type="Proteomes" id="UP000472265">
    <property type="component" value="Chromosome 5"/>
</dbReference>
<dbReference type="InterPro" id="IPR000436">
    <property type="entry name" value="Sushi_SCR_CCP_dom"/>
</dbReference>
<dbReference type="GO" id="GO:0005576">
    <property type="term" value="C:extracellular region"/>
    <property type="evidence" value="ECO:0007669"/>
    <property type="project" value="UniProtKB-SubCell"/>
</dbReference>
<dbReference type="SMART" id="SM00032">
    <property type="entry name" value="CCP"/>
    <property type="match status" value="2"/>
</dbReference>
<comment type="subunit">
    <text evidence="23">Monomer or dimer; as a C5b-7 complex it can also form multimeric rosettes. Component of the membrane attack complex (MAC), composed of complement C5b, C6, C7, C8A, C8B, C8G and multiple copies of the pore-forming subunit C9.</text>
</comment>
<keyword evidence="18 25" id="KW-1015">Disulfide bond</keyword>
<dbReference type="OMA" id="ADDSNCK"/>
<dbReference type="PROSITE" id="PS50092">
    <property type="entry name" value="TSP1"/>
    <property type="match status" value="2"/>
</dbReference>
<keyword evidence="7" id="KW-1052">Target cell membrane</keyword>
<evidence type="ECO:0000256" key="10">
    <source>
        <dbReference type="ARBA" id="ARBA00022692"/>
    </source>
</evidence>
<evidence type="ECO:0000256" key="6">
    <source>
        <dbReference type="ARBA" id="ARBA00022536"/>
    </source>
</evidence>
<evidence type="ECO:0000256" key="14">
    <source>
        <dbReference type="ARBA" id="ARBA00022859"/>
    </source>
</evidence>
<sequence length="826" mass="91092">MPLSRFCDPRVDCQWGSFGDWSECDPCTKLQARSRVIAVYPQFGGNPCSGERTETRTCETTQDCPLAEGCGDRFRCRSGKCVSQSLVCNGDQDCEEDGQDERVCEAQKWITCTKSAPPPKIEELGQGFNVVSEKRRASVINTRSFGGQCRTFYSGVDNTIYRLPLSTIKYSSVVKAQNDFSDEMFSSKWHYAKDIVNRQTVTGTTSGYRNYDFHESDDRSRTHKLLVLKNEIEVAQFQSNSPQYLPIAEEFWKALVKLPSVYYYAAYRNVIERFGTHYPSEGTLGGSFKAVARIDQETEEQMSEDNHYSQHNECVRVRHTIFLIFFSIHYESEHCNSGGSSRSTTSGRSNTNHVSRVDVEGGGIEHVNSLKAMQLSDPAKNWQMYSNWADSVRSFPKVIKQQLRPISELVKEVPCAGVKKLYLRRAIEQYISESDPCHCRPCRNNGMVFMDGDVCKCLCKPGTKGLACEQGTEAEGQQGVIHGSWACWSAWSSCSGGRRSRSRSCSNPAPVNGGQHCIGETSETSDCEDQDLHDLKIMEPQCFNLSLPPLQKCGTPPALINGYILDPKDIYLVGSKVEYSCTGGFYLVGQSILECTAGQTWSGRPGLCTVCRLENLGDGVIASPVSEAYNIGMVVELSCPVGRQLLGESVLSCDSSLQFSPDPAGIKCSPVSATQQVISPVVQCNPWQKSSRGTCVCKMPFECGSSLDVCATTATGRKSVPLTVCKMHALQCMRKNYMLAADSTCNWPVRSTTGCTNCHMWETCDDQTHECRCRDSADCSSPGINVCVRVGEDATAASQTMSECEAGLQRCKGVKVTVVSILPCTA</sequence>
<dbReference type="Pfam" id="PF18434">
    <property type="entry name" value="Kazal_3"/>
    <property type="match status" value="1"/>
</dbReference>
<dbReference type="PANTHER" id="PTHR45742:SF2">
    <property type="entry name" value="COMPLEMENT COMPONENT C7"/>
    <property type="match status" value="1"/>
</dbReference>
<evidence type="ECO:0000256" key="4">
    <source>
        <dbReference type="ARBA" id="ARBA00022452"/>
    </source>
</evidence>
<evidence type="ECO:0000256" key="16">
    <source>
        <dbReference type="ARBA" id="ARBA00023058"/>
    </source>
</evidence>
<gene>
    <name evidence="28" type="primary">c7a</name>
</gene>
<dbReference type="InterPro" id="IPR035976">
    <property type="entry name" value="Sushi/SCR/CCP_sf"/>
</dbReference>
<keyword evidence="16" id="KW-0473">Membrane attack complex</keyword>
<dbReference type="SMART" id="SM00209">
    <property type="entry name" value="TSP1"/>
    <property type="match status" value="2"/>
</dbReference>
<evidence type="ECO:0000256" key="15">
    <source>
        <dbReference type="ARBA" id="ARBA00022875"/>
    </source>
</evidence>
<dbReference type="InterPro" id="IPR036383">
    <property type="entry name" value="TSP1_rpt_sf"/>
</dbReference>
<comment type="caution">
    <text evidence="25">Lacks conserved residue(s) required for the propagation of feature annotation.</text>
</comment>
<keyword evidence="9 25" id="KW-0768">Sushi</keyword>
<dbReference type="Gene3D" id="2.10.70.10">
    <property type="entry name" value="Complement Module, domain 1"/>
    <property type="match status" value="1"/>
</dbReference>
<keyword evidence="10" id="KW-0812">Transmembrane</keyword>
<dbReference type="GeneTree" id="ENSGT00940000156804"/>
<accession>A0A671V8N2</accession>
<evidence type="ECO:0000256" key="13">
    <source>
        <dbReference type="ARBA" id="ARBA00022852"/>
    </source>
</evidence>
<dbReference type="AlphaFoldDB" id="A0A671V8N2"/>
<dbReference type="Gene3D" id="2.20.100.10">
    <property type="entry name" value="Thrombospondin type-1 (TSP1) repeat"/>
    <property type="match status" value="2"/>
</dbReference>
<dbReference type="InterPro" id="IPR020864">
    <property type="entry name" value="MACPF"/>
</dbReference>
<protein>
    <recommendedName>
        <fullName evidence="21">Complement component C7</fullName>
    </recommendedName>
</protein>
<evidence type="ECO:0000256" key="12">
    <source>
        <dbReference type="ARBA" id="ARBA00022737"/>
    </source>
</evidence>
<comment type="subcellular location">
    <subcellularLocation>
        <location evidence="2">Secreted</location>
    </subcellularLocation>
    <subcellularLocation>
        <location evidence="1">Target cell membrane</location>
        <topology evidence="1">Multi-pass membrane protein</topology>
    </subcellularLocation>
</comment>
<dbReference type="PANTHER" id="PTHR45742">
    <property type="entry name" value="COMPLEMENT COMPONENT C6"/>
    <property type="match status" value="1"/>
</dbReference>
<feature type="disulfide bond" evidence="24">
    <location>
        <begin position="76"/>
        <end position="94"/>
    </location>
</feature>
<dbReference type="Pfam" id="PF00084">
    <property type="entry name" value="Sushi"/>
    <property type="match status" value="1"/>
</dbReference>
<dbReference type="Pfam" id="PF01823">
    <property type="entry name" value="MACPF"/>
    <property type="match status" value="1"/>
</dbReference>
<dbReference type="PROSITE" id="PS51412">
    <property type="entry name" value="MACPF_2"/>
    <property type="match status" value="1"/>
</dbReference>
<dbReference type="GO" id="GO:0045087">
    <property type="term" value="P:innate immune response"/>
    <property type="evidence" value="ECO:0007669"/>
    <property type="project" value="UniProtKB-KW"/>
</dbReference>
<reference evidence="28" key="1">
    <citation type="submission" date="2021-04" db="EMBL/GenBank/DDBJ databases">
        <authorList>
            <consortium name="Wellcome Sanger Institute Data Sharing"/>
        </authorList>
    </citation>
    <scope>NUCLEOTIDE SEQUENCE [LARGE SCALE GENOMIC DNA]</scope>
</reference>
<dbReference type="InterPro" id="IPR003884">
    <property type="entry name" value="FacI_MAC"/>
</dbReference>
<dbReference type="Pfam" id="PF21195">
    <property type="entry name" value="EGF_C8A_B_C6"/>
    <property type="match status" value="1"/>
</dbReference>
<evidence type="ECO:0000256" key="23">
    <source>
        <dbReference type="ARBA" id="ARBA00093478"/>
    </source>
</evidence>
<dbReference type="InterPro" id="IPR036055">
    <property type="entry name" value="LDL_receptor-like_sf"/>
</dbReference>
<evidence type="ECO:0000256" key="9">
    <source>
        <dbReference type="ARBA" id="ARBA00022659"/>
    </source>
</evidence>
<feature type="disulfide bond" evidence="25">
    <location>
        <begin position="581"/>
        <end position="608"/>
    </location>
</feature>
<dbReference type="InterPro" id="IPR020863">
    <property type="entry name" value="MACPF_CS"/>
</dbReference>